<dbReference type="InterPro" id="IPR025110">
    <property type="entry name" value="AMP-bd_C"/>
</dbReference>
<accession>A0A4P9W106</accession>
<protein>
    <recommendedName>
        <fullName evidence="3">AMP-binding enzyme C-terminal domain-containing protein</fullName>
    </recommendedName>
</protein>
<evidence type="ECO:0000259" key="3">
    <source>
        <dbReference type="Pfam" id="PF13193"/>
    </source>
</evidence>
<keyword evidence="2" id="KW-0436">Ligase</keyword>
<evidence type="ECO:0000313" key="4">
    <source>
        <dbReference type="EMBL" id="RKO84250.1"/>
    </source>
</evidence>
<dbReference type="SUPFAM" id="SSF56801">
    <property type="entry name" value="Acetyl-CoA synthetase-like"/>
    <property type="match status" value="1"/>
</dbReference>
<dbReference type="InterPro" id="IPR045851">
    <property type="entry name" value="AMP-bd_C_sf"/>
</dbReference>
<dbReference type="OrthoDB" id="3633556at2759"/>
<dbReference type="AlphaFoldDB" id="A0A4P9W106"/>
<organism evidence="4 5">
    <name type="scientific">Blyttiomyces helicus</name>
    <dbReference type="NCBI Taxonomy" id="388810"/>
    <lineage>
        <taxon>Eukaryota</taxon>
        <taxon>Fungi</taxon>
        <taxon>Fungi incertae sedis</taxon>
        <taxon>Chytridiomycota</taxon>
        <taxon>Chytridiomycota incertae sedis</taxon>
        <taxon>Chytridiomycetes</taxon>
        <taxon>Chytridiomycetes incertae sedis</taxon>
        <taxon>Blyttiomyces</taxon>
    </lineage>
</organism>
<gene>
    <name evidence="4" type="ORF">BDK51DRAFT_23925</name>
</gene>
<dbReference type="Pfam" id="PF13193">
    <property type="entry name" value="AMP-binding_C"/>
    <property type="match status" value="1"/>
</dbReference>
<dbReference type="GO" id="GO:0031956">
    <property type="term" value="F:medium-chain fatty acid-CoA ligase activity"/>
    <property type="evidence" value="ECO:0007669"/>
    <property type="project" value="TreeGrafter"/>
</dbReference>
<dbReference type="Proteomes" id="UP000269721">
    <property type="component" value="Unassembled WGS sequence"/>
</dbReference>
<dbReference type="PANTHER" id="PTHR43201">
    <property type="entry name" value="ACYL-COA SYNTHETASE"/>
    <property type="match status" value="1"/>
</dbReference>
<keyword evidence="5" id="KW-1185">Reference proteome</keyword>
<reference evidence="5" key="1">
    <citation type="journal article" date="2018" name="Nat. Microbiol.">
        <title>Leveraging single-cell genomics to expand the fungal tree of life.</title>
        <authorList>
            <person name="Ahrendt S.R."/>
            <person name="Quandt C.A."/>
            <person name="Ciobanu D."/>
            <person name="Clum A."/>
            <person name="Salamov A."/>
            <person name="Andreopoulos B."/>
            <person name="Cheng J.F."/>
            <person name="Woyke T."/>
            <person name="Pelin A."/>
            <person name="Henrissat B."/>
            <person name="Reynolds N.K."/>
            <person name="Benny G.L."/>
            <person name="Smith M.E."/>
            <person name="James T.Y."/>
            <person name="Grigoriev I.V."/>
        </authorList>
    </citation>
    <scope>NUCLEOTIDE SEQUENCE [LARGE SCALE GENOMIC DNA]</scope>
</reference>
<dbReference type="PANTHER" id="PTHR43201:SF5">
    <property type="entry name" value="MEDIUM-CHAIN ACYL-COA LIGASE ACSF2, MITOCHONDRIAL"/>
    <property type="match status" value="1"/>
</dbReference>
<evidence type="ECO:0000313" key="5">
    <source>
        <dbReference type="Proteomes" id="UP000269721"/>
    </source>
</evidence>
<dbReference type="Gene3D" id="3.40.50.12780">
    <property type="entry name" value="N-terminal domain of ligase-like"/>
    <property type="match status" value="1"/>
</dbReference>
<dbReference type="GO" id="GO:0006631">
    <property type="term" value="P:fatty acid metabolic process"/>
    <property type="evidence" value="ECO:0007669"/>
    <property type="project" value="TreeGrafter"/>
</dbReference>
<dbReference type="EMBL" id="ML000318">
    <property type="protein sequence ID" value="RKO84250.1"/>
    <property type="molecule type" value="Genomic_DNA"/>
</dbReference>
<feature type="non-terminal residue" evidence="4">
    <location>
        <position position="1"/>
    </location>
</feature>
<comment type="similarity">
    <text evidence="1">Belongs to the ATP-dependent AMP-binding enzyme family.</text>
</comment>
<dbReference type="InterPro" id="IPR042099">
    <property type="entry name" value="ANL_N_sf"/>
</dbReference>
<name>A0A4P9W106_9FUNG</name>
<proteinExistence type="inferred from homology"/>
<sequence>WFRTGDLGQLDAESFLFLVGRIKEQINRGGEKISPLEIDAALLRHPQVTEAVAFPVKSAVYGEEIEAAVVVKGDVDGEEVRRFLGGLLAPFKVPRKVHVVEAIPKTATGKVQRRFVAEKFEGPKAKL</sequence>
<evidence type="ECO:0000256" key="1">
    <source>
        <dbReference type="ARBA" id="ARBA00006432"/>
    </source>
</evidence>
<feature type="domain" description="AMP-binding enzyme C-terminal" evidence="3">
    <location>
        <begin position="37"/>
        <end position="110"/>
    </location>
</feature>
<evidence type="ECO:0000256" key="2">
    <source>
        <dbReference type="ARBA" id="ARBA00022598"/>
    </source>
</evidence>
<dbReference type="Gene3D" id="3.30.300.30">
    <property type="match status" value="1"/>
</dbReference>